<protein>
    <recommendedName>
        <fullName evidence="5">Energy transducer TonB</fullName>
    </recommendedName>
</protein>
<evidence type="ECO:0000313" key="3">
    <source>
        <dbReference type="EMBL" id="MFC4589668.1"/>
    </source>
</evidence>
<dbReference type="RefSeq" id="WP_262849735.1">
    <property type="nucleotide sequence ID" value="NZ_JANZYP010000089.1"/>
</dbReference>
<evidence type="ECO:0008006" key="5">
    <source>
        <dbReference type="Google" id="ProtNLM"/>
    </source>
</evidence>
<accession>A0ABV9EJN4</accession>
<keyword evidence="2" id="KW-0812">Transmembrane</keyword>
<keyword evidence="2" id="KW-1133">Transmembrane helix</keyword>
<gene>
    <name evidence="3" type="ORF">ACFO8L_26515</name>
</gene>
<name>A0ABV9EJN4_9ACTN</name>
<feature type="compositionally biased region" description="Pro residues" evidence="1">
    <location>
        <begin position="58"/>
        <end position="72"/>
    </location>
</feature>
<dbReference type="EMBL" id="JBHSFN010000017">
    <property type="protein sequence ID" value="MFC4589668.1"/>
    <property type="molecule type" value="Genomic_DNA"/>
</dbReference>
<feature type="region of interest" description="Disordered" evidence="1">
    <location>
        <begin position="1"/>
        <end position="31"/>
    </location>
</feature>
<feature type="transmembrane region" description="Helical" evidence="2">
    <location>
        <begin position="37"/>
        <end position="57"/>
    </location>
</feature>
<comment type="caution">
    <text evidence="3">The sequence shown here is derived from an EMBL/GenBank/DDBJ whole genome shotgun (WGS) entry which is preliminary data.</text>
</comment>
<feature type="region of interest" description="Disordered" evidence="1">
    <location>
        <begin position="58"/>
        <end position="83"/>
    </location>
</feature>
<proteinExistence type="predicted"/>
<keyword evidence="2" id="KW-0472">Membrane</keyword>
<evidence type="ECO:0000256" key="1">
    <source>
        <dbReference type="SAM" id="MobiDB-lite"/>
    </source>
</evidence>
<feature type="compositionally biased region" description="Low complexity" evidence="1">
    <location>
        <begin position="73"/>
        <end position="83"/>
    </location>
</feature>
<sequence length="83" mass="8659">MPNGTDDRRRSGTDWKEEQPMNHETESRGFTQYSVNARGILAAACLLAFAIFAHSALPAPPVPPAPPAPAAPAAPVAPAMLAP</sequence>
<dbReference type="Proteomes" id="UP001595891">
    <property type="component" value="Unassembled WGS sequence"/>
</dbReference>
<evidence type="ECO:0000256" key="2">
    <source>
        <dbReference type="SAM" id="Phobius"/>
    </source>
</evidence>
<reference evidence="4" key="1">
    <citation type="journal article" date="2019" name="Int. J. Syst. Evol. Microbiol.">
        <title>The Global Catalogue of Microorganisms (GCM) 10K type strain sequencing project: providing services to taxonomists for standard genome sequencing and annotation.</title>
        <authorList>
            <consortium name="The Broad Institute Genomics Platform"/>
            <consortium name="The Broad Institute Genome Sequencing Center for Infectious Disease"/>
            <person name="Wu L."/>
            <person name="Ma J."/>
        </authorList>
    </citation>
    <scope>NUCLEOTIDE SEQUENCE [LARGE SCALE GENOMIC DNA]</scope>
    <source>
        <strain evidence="4">CCUG 49560</strain>
    </source>
</reference>
<feature type="compositionally biased region" description="Basic and acidic residues" evidence="1">
    <location>
        <begin position="1"/>
        <end position="27"/>
    </location>
</feature>
<evidence type="ECO:0000313" key="4">
    <source>
        <dbReference type="Proteomes" id="UP001595891"/>
    </source>
</evidence>
<organism evidence="3 4">
    <name type="scientific">Sphaerisporangium corydalis</name>
    <dbReference type="NCBI Taxonomy" id="1441875"/>
    <lineage>
        <taxon>Bacteria</taxon>
        <taxon>Bacillati</taxon>
        <taxon>Actinomycetota</taxon>
        <taxon>Actinomycetes</taxon>
        <taxon>Streptosporangiales</taxon>
        <taxon>Streptosporangiaceae</taxon>
        <taxon>Sphaerisporangium</taxon>
    </lineage>
</organism>
<keyword evidence="4" id="KW-1185">Reference proteome</keyword>